<accession>A0ABQ5U9Q1</accession>
<evidence type="ECO:0000313" key="2">
    <source>
        <dbReference type="EMBL" id="GLQ08037.1"/>
    </source>
</evidence>
<dbReference type="InterPro" id="IPR016071">
    <property type="entry name" value="Staphylococal_nuclease_OB-fold"/>
</dbReference>
<protein>
    <recommendedName>
        <fullName evidence="1">TNase-like domain-containing protein</fullName>
    </recommendedName>
</protein>
<reference evidence="2" key="1">
    <citation type="journal article" date="2014" name="Int. J. Syst. Evol. Microbiol.">
        <title>Complete genome of a new Firmicutes species belonging to the dominant human colonic microbiota ('Ruminococcus bicirculans') reveals two chromosomes and a selective capacity to utilize plant glucans.</title>
        <authorList>
            <consortium name="NISC Comparative Sequencing Program"/>
            <person name="Wegmann U."/>
            <person name="Louis P."/>
            <person name="Goesmann A."/>
            <person name="Henrissat B."/>
            <person name="Duncan S.H."/>
            <person name="Flint H.J."/>
        </authorList>
    </citation>
    <scope>NUCLEOTIDE SEQUENCE</scope>
    <source>
        <strain evidence="2">NBRC 103408</strain>
    </source>
</reference>
<dbReference type="InterPro" id="IPR035437">
    <property type="entry name" value="SNase_OB-fold_sf"/>
</dbReference>
<evidence type="ECO:0000259" key="1">
    <source>
        <dbReference type="Pfam" id="PF00565"/>
    </source>
</evidence>
<dbReference type="Pfam" id="PF00565">
    <property type="entry name" value="SNase"/>
    <property type="match status" value="1"/>
</dbReference>
<evidence type="ECO:0000313" key="3">
    <source>
        <dbReference type="Proteomes" id="UP001161409"/>
    </source>
</evidence>
<feature type="domain" description="TNase-like" evidence="1">
    <location>
        <begin position="66"/>
        <end position="129"/>
    </location>
</feature>
<comment type="caution">
    <text evidence="2">The sequence shown here is derived from an EMBL/GenBank/DDBJ whole genome shotgun (WGS) entry which is preliminary data.</text>
</comment>
<dbReference type="SUPFAM" id="SSF50199">
    <property type="entry name" value="Staphylococcal nuclease"/>
    <property type="match status" value="1"/>
</dbReference>
<reference evidence="2" key="2">
    <citation type="submission" date="2023-01" db="EMBL/GenBank/DDBJ databases">
        <title>Draft genome sequence of Sneathiella chinensis strain NBRC 103408.</title>
        <authorList>
            <person name="Sun Q."/>
            <person name="Mori K."/>
        </authorList>
    </citation>
    <scope>NUCLEOTIDE SEQUENCE</scope>
    <source>
        <strain evidence="2">NBRC 103408</strain>
    </source>
</reference>
<organism evidence="2 3">
    <name type="scientific">Sneathiella chinensis</name>
    <dbReference type="NCBI Taxonomy" id="349750"/>
    <lineage>
        <taxon>Bacteria</taxon>
        <taxon>Pseudomonadati</taxon>
        <taxon>Pseudomonadota</taxon>
        <taxon>Alphaproteobacteria</taxon>
        <taxon>Sneathiellales</taxon>
        <taxon>Sneathiellaceae</taxon>
        <taxon>Sneathiella</taxon>
    </lineage>
</organism>
<gene>
    <name evidence="2" type="ORF">GCM10007924_32590</name>
</gene>
<dbReference type="Proteomes" id="UP001161409">
    <property type="component" value="Unassembled WGS sequence"/>
</dbReference>
<name>A0ABQ5U9Q1_9PROT</name>
<dbReference type="EMBL" id="BSNF01000010">
    <property type="protein sequence ID" value="GLQ08037.1"/>
    <property type="molecule type" value="Genomic_DNA"/>
</dbReference>
<sequence>MGIGASPMAEPLSSGSGLAGHKVKAVGDKNVSLYGVRIGEAGARQLQQLVPREGWEVEGHLFEKIDFSANRYGELHGRLLHSGIGWVQHYLVRKGLGVVSGAGPYPPALRTALQKAEDQARQDQVGIWAAHQPEQRQDHRILLQEGAYQVVEGQVTAVKKNRSWYYLNFGEDWRTDFTAAISTRYLTRFKEAGLDPEGMHGKRVRLRGKVRPYNGPFMELVHPEQVQVLADQ</sequence>
<proteinExistence type="predicted"/>
<dbReference type="Gene3D" id="2.40.50.90">
    <property type="match status" value="1"/>
</dbReference>
<keyword evidence="3" id="KW-1185">Reference proteome</keyword>